<organism evidence="3 4">
    <name type="scientific">Vavraia culicis (isolate floridensis)</name>
    <name type="common">Microsporidian parasite</name>
    <dbReference type="NCBI Taxonomy" id="948595"/>
    <lineage>
        <taxon>Eukaryota</taxon>
        <taxon>Fungi</taxon>
        <taxon>Fungi incertae sedis</taxon>
        <taxon>Microsporidia</taxon>
        <taxon>Pleistophoridae</taxon>
        <taxon>Vavraia</taxon>
    </lineage>
</organism>
<feature type="chain" id="PRO_5012791060" evidence="2">
    <location>
        <begin position="16"/>
        <end position="326"/>
    </location>
</feature>
<sequence>MHFFCVCIAFVSIRAANPTVSPETTKKAQKLAWNIVNSLPGSKEMFSGPKGHSNPVNVPSMTTARPQSHVVNSPRSDISSIHGSQNHVACLRKRCEQPKSKSHSPIRVCASNNEPKRLESGLPNVPQSDTNTKPTNCGNLADDMPKTSASEDSLAHKMAMGLKKHIRLEYKHLYDKLWGDAYFAFNFDQMLTCAMRSAIIFDITYLFITVTKEHKHFLSVNMNIHRVLKSIMLQHVDGIYAFLAVLSALKPFHHIVMCLLEIYVRINEEDNKSERLLIDAVRSLFRMVNEIDSTANDNVKEAILRKYLINLAALSAAWPFSIDESD</sequence>
<dbReference type="GeneID" id="19880387"/>
<evidence type="ECO:0000313" key="4">
    <source>
        <dbReference type="Proteomes" id="UP000011081"/>
    </source>
</evidence>
<accession>L2GRT2</accession>
<dbReference type="Proteomes" id="UP000011081">
    <property type="component" value="Unassembled WGS sequence"/>
</dbReference>
<feature type="signal peptide" evidence="2">
    <location>
        <begin position="1"/>
        <end position="15"/>
    </location>
</feature>
<dbReference type="RefSeq" id="XP_008075533.1">
    <property type="nucleotide sequence ID" value="XM_008077342.1"/>
</dbReference>
<evidence type="ECO:0000256" key="2">
    <source>
        <dbReference type="SAM" id="SignalP"/>
    </source>
</evidence>
<proteinExistence type="predicted"/>
<gene>
    <name evidence="3" type="ORF">VCUG_02526</name>
</gene>
<feature type="compositionally biased region" description="Polar residues" evidence="1">
    <location>
        <begin position="125"/>
        <end position="138"/>
    </location>
</feature>
<dbReference type="OrthoDB" id="10546489at2759"/>
<dbReference type="VEuPathDB" id="MicrosporidiaDB:VCUG_02526"/>
<protein>
    <submittedName>
        <fullName evidence="3">Uncharacterized protein</fullName>
    </submittedName>
</protein>
<feature type="region of interest" description="Disordered" evidence="1">
    <location>
        <begin position="113"/>
        <end position="141"/>
    </location>
</feature>
<evidence type="ECO:0000313" key="3">
    <source>
        <dbReference type="EMBL" id="ELA45993.1"/>
    </source>
</evidence>
<dbReference type="OMA" id="EQISANM"/>
<dbReference type="EMBL" id="GL877474">
    <property type="protein sequence ID" value="ELA45993.1"/>
    <property type="molecule type" value="Genomic_DNA"/>
</dbReference>
<dbReference type="HOGENOM" id="CLU_861032_0_0_1"/>
<name>L2GRT2_VAVCU</name>
<keyword evidence="2" id="KW-0732">Signal</keyword>
<reference evidence="4" key="1">
    <citation type="submission" date="2011-03" db="EMBL/GenBank/DDBJ databases">
        <title>The genome sequence of Vavraia culicis strain floridensis.</title>
        <authorList>
            <consortium name="The Broad Institute Genome Sequencing Platform"/>
            <person name="Cuomo C."/>
            <person name="Becnel J."/>
            <person name="Sanscrainte N."/>
            <person name="Young S.K."/>
            <person name="Zeng Q."/>
            <person name="Gargeya S."/>
            <person name="Fitzgerald M."/>
            <person name="Haas B."/>
            <person name="Abouelleil A."/>
            <person name="Alvarado L."/>
            <person name="Arachchi H.M."/>
            <person name="Berlin A."/>
            <person name="Chapman S.B."/>
            <person name="Gearin G."/>
            <person name="Goldberg J."/>
            <person name="Griggs A."/>
            <person name="Gujja S."/>
            <person name="Hansen M."/>
            <person name="Heiman D."/>
            <person name="Howarth C."/>
            <person name="Larimer J."/>
            <person name="Lui A."/>
            <person name="MacDonald P.J.P."/>
            <person name="McCowen C."/>
            <person name="Montmayeur A."/>
            <person name="Murphy C."/>
            <person name="Neiman D."/>
            <person name="Pearson M."/>
            <person name="Priest M."/>
            <person name="Roberts A."/>
            <person name="Saif S."/>
            <person name="Shea T."/>
            <person name="Sisk P."/>
            <person name="Stolte C."/>
            <person name="Sykes S."/>
            <person name="Wortman J."/>
            <person name="Nusbaum C."/>
            <person name="Birren B."/>
        </authorList>
    </citation>
    <scope>NUCLEOTIDE SEQUENCE [LARGE SCALE GENOMIC DNA]</scope>
    <source>
        <strain evidence="4">floridensis</strain>
    </source>
</reference>
<evidence type="ECO:0000256" key="1">
    <source>
        <dbReference type="SAM" id="MobiDB-lite"/>
    </source>
</evidence>
<dbReference type="AlphaFoldDB" id="L2GRT2"/>
<dbReference type="InParanoid" id="L2GRT2"/>
<keyword evidence="4" id="KW-1185">Reference proteome</keyword>